<sequence length="107" mass="12729">EGEYDCSFRGTSGNVAYLCTIRGRVIKFFSVISDEEQLRIEQINEMKTSDISLFNNQQPFYLMELGKKWSLHQFNENIKENKGEEFEISEIKHLSKYQRKYHRLIAN</sequence>
<dbReference type="EMBL" id="BTRK01000006">
    <property type="protein sequence ID" value="GMR58211.1"/>
    <property type="molecule type" value="Genomic_DNA"/>
</dbReference>
<keyword evidence="2" id="KW-1185">Reference proteome</keyword>
<comment type="caution">
    <text evidence="1">The sequence shown here is derived from an EMBL/GenBank/DDBJ whole genome shotgun (WGS) entry which is preliminary data.</text>
</comment>
<protein>
    <submittedName>
        <fullName evidence="1">Uncharacterized protein</fullName>
    </submittedName>
</protein>
<gene>
    <name evidence="1" type="ORF">PMAYCL1PPCAC_28406</name>
</gene>
<proteinExistence type="predicted"/>
<dbReference type="AlphaFoldDB" id="A0AAN5D896"/>
<feature type="non-terminal residue" evidence="1">
    <location>
        <position position="1"/>
    </location>
</feature>
<reference evidence="2" key="1">
    <citation type="submission" date="2022-10" db="EMBL/GenBank/DDBJ databases">
        <title>Genome assembly of Pristionchus species.</title>
        <authorList>
            <person name="Yoshida K."/>
            <person name="Sommer R.J."/>
        </authorList>
    </citation>
    <scope>NUCLEOTIDE SEQUENCE [LARGE SCALE GENOMIC DNA]</scope>
    <source>
        <strain evidence="2">RS5460</strain>
    </source>
</reference>
<name>A0AAN5D896_9BILA</name>
<evidence type="ECO:0000313" key="2">
    <source>
        <dbReference type="Proteomes" id="UP001328107"/>
    </source>
</evidence>
<evidence type="ECO:0000313" key="1">
    <source>
        <dbReference type="EMBL" id="GMR58211.1"/>
    </source>
</evidence>
<accession>A0AAN5D896</accession>
<organism evidence="1 2">
    <name type="scientific">Pristionchus mayeri</name>
    <dbReference type="NCBI Taxonomy" id="1317129"/>
    <lineage>
        <taxon>Eukaryota</taxon>
        <taxon>Metazoa</taxon>
        <taxon>Ecdysozoa</taxon>
        <taxon>Nematoda</taxon>
        <taxon>Chromadorea</taxon>
        <taxon>Rhabditida</taxon>
        <taxon>Rhabditina</taxon>
        <taxon>Diplogasteromorpha</taxon>
        <taxon>Diplogasteroidea</taxon>
        <taxon>Neodiplogasteridae</taxon>
        <taxon>Pristionchus</taxon>
    </lineage>
</organism>
<dbReference type="Proteomes" id="UP001328107">
    <property type="component" value="Unassembled WGS sequence"/>
</dbReference>